<name>A0A0A8B4T4_9ACTN</name>
<dbReference type="PANTHER" id="PTHR30399">
    <property type="entry name" value="UNCHARACTERIZED PROTEIN YGJP"/>
    <property type="match status" value="1"/>
</dbReference>
<dbReference type="HOGENOM" id="CLU_065947_1_0_11"/>
<evidence type="ECO:0000259" key="1">
    <source>
        <dbReference type="Pfam" id="PF01863"/>
    </source>
</evidence>
<evidence type="ECO:0000313" key="2">
    <source>
        <dbReference type="EMBL" id="AJC12506.1"/>
    </source>
</evidence>
<proteinExistence type="predicted"/>
<dbReference type="InterPro" id="IPR053136">
    <property type="entry name" value="UTP_pyrophosphatase-like"/>
</dbReference>
<dbReference type="EMBL" id="CP009302">
    <property type="protein sequence ID" value="AJC12506.1"/>
    <property type="molecule type" value="Genomic_DNA"/>
</dbReference>
<dbReference type="Proteomes" id="UP000031121">
    <property type="component" value="Chromosome"/>
</dbReference>
<reference evidence="2 3" key="2">
    <citation type="journal article" date="2015" name="Genome Announc.">
        <title>Complete Genome Sequence of Coriobacteriaceae Strain 68-1-3, a Novel Mucus-Degrading Isolate from the Swine Intestinal Tract.</title>
        <authorList>
            <person name="Looft T."/>
            <person name="Bayles D.O."/>
            <person name="Alt D.P."/>
            <person name="Stanton T.B."/>
        </authorList>
    </citation>
    <scope>NUCLEOTIDE SEQUENCE [LARGE SCALE GENOMIC DNA]</scope>
    <source>
        <strain evidence="2 3">68-1-3</strain>
    </source>
</reference>
<dbReference type="PANTHER" id="PTHR30399:SF1">
    <property type="entry name" value="UTP PYROPHOSPHATASE"/>
    <property type="match status" value="1"/>
</dbReference>
<dbReference type="AlphaFoldDB" id="A0A0A8B4T4"/>
<dbReference type="KEGG" id="cbac:JI75_07345"/>
<gene>
    <name evidence="2" type="ORF">JI75_07345</name>
</gene>
<dbReference type="GO" id="GO:0016787">
    <property type="term" value="F:hydrolase activity"/>
    <property type="evidence" value="ECO:0007669"/>
    <property type="project" value="UniProtKB-KW"/>
</dbReference>
<dbReference type="STRING" id="1531429.JI75_07345"/>
<dbReference type="InterPro" id="IPR002725">
    <property type="entry name" value="YgjP-like_metallopeptidase"/>
</dbReference>
<reference evidence="3" key="1">
    <citation type="submission" date="2014-08" db="EMBL/GenBank/DDBJ databases">
        <title>Coriobacteriaceae sp. complete genome.</title>
        <authorList>
            <person name="Looft T."/>
            <person name="Bayles D.O."/>
            <person name="Stanton T.B."/>
        </authorList>
    </citation>
    <scope>NUCLEOTIDE SEQUENCE [LARGE SCALE GENOMIC DNA]</scope>
    <source>
        <strain evidence="3">68-1-3</strain>
    </source>
</reference>
<dbReference type="Pfam" id="PF01863">
    <property type="entry name" value="YgjP-like"/>
    <property type="match status" value="2"/>
</dbReference>
<keyword evidence="2" id="KW-0378">Hydrolase</keyword>
<protein>
    <submittedName>
        <fullName evidence="2">Metal-dependent hydrolase</fullName>
    </submittedName>
</protein>
<dbReference type="Gene3D" id="3.30.2010.10">
    <property type="entry name" value="Metalloproteases ('zincins'), catalytic domain"/>
    <property type="match status" value="1"/>
</dbReference>
<feature type="domain" description="YgjP-like metallopeptidase" evidence="1">
    <location>
        <begin position="107"/>
        <end position="204"/>
    </location>
</feature>
<sequence length="204" mass="23110">MRSAPSLRARRVRLGRGSGSGASVRSVLTVDGLAVHVARKDVRTIRLRVRPPEGRIEVSAPFFVADREIEDLVRSKRAWLAEKQREVEQSVMARAERADAAEIRAWRAAVEAAAPVFVAKWERIMGVRAGRLAYRNMRSRWGSCQPATGRICLNVRLALYPPECLEYVVVHELAHLIVAGHGREFHRIMDRFLPDWRTVAAKLR</sequence>
<feature type="domain" description="YgjP-like metallopeptidase" evidence="1">
    <location>
        <begin position="46"/>
        <end position="103"/>
    </location>
</feature>
<dbReference type="CDD" id="cd07344">
    <property type="entry name" value="M48_yhfN_like"/>
    <property type="match status" value="1"/>
</dbReference>
<evidence type="ECO:0000313" key="3">
    <source>
        <dbReference type="Proteomes" id="UP000031121"/>
    </source>
</evidence>
<keyword evidence="3" id="KW-1185">Reference proteome</keyword>
<organism evidence="2 3">
    <name type="scientific">Berryella intestinalis</name>
    <dbReference type="NCBI Taxonomy" id="1531429"/>
    <lineage>
        <taxon>Bacteria</taxon>
        <taxon>Bacillati</taxon>
        <taxon>Actinomycetota</taxon>
        <taxon>Coriobacteriia</taxon>
        <taxon>Eggerthellales</taxon>
        <taxon>Eggerthellaceae</taxon>
        <taxon>Berryella</taxon>
    </lineage>
</organism>
<accession>A0A0A8B4T4</accession>